<dbReference type="InterPro" id="IPR024628">
    <property type="entry name" value="Sulfotransferase_Stf0_dom"/>
</dbReference>
<comment type="caution">
    <text evidence="2">The sequence shown here is derived from an EMBL/GenBank/DDBJ whole genome shotgun (WGS) entry which is preliminary data.</text>
</comment>
<feature type="domain" description="Sulphotransferase Stf0" evidence="1">
    <location>
        <begin position="134"/>
        <end position="239"/>
    </location>
</feature>
<dbReference type="Gene3D" id="3.40.50.300">
    <property type="entry name" value="P-loop containing nucleotide triphosphate hydrolases"/>
    <property type="match status" value="1"/>
</dbReference>
<reference evidence="2" key="2">
    <citation type="submission" date="2020-09" db="EMBL/GenBank/DDBJ databases">
        <authorList>
            <person name="Sun Q."/>
            <person name="Zhou Y."/>
        </authorList>
    </citation>
    <scope>NUCLEOTIDE SEQUENCE</scope>
    <source>
        <strain evidence="2">CGMCC 1.3617</strain>
    </source>
</reference>
<evidence type="ECO:0000259" key="1">
    <source>
        <dbReference type="Pfam" id="PF09037"/>
    </source>
</evidence>
<organism evidence="2 3">
    <name type="scientific">Neoroseomonas lacus</name>
    <dbReference type="NCBI Taxonomy" id="287609"/>
    <lineage>
        <taxon>Bacteria</taxon>
        <taxon>Pseudomonadati</taxon>
        <taxon>Pseudomonadota</taxon>
        <taxon>Alphaproteobacteria</taxon>
        <taxon>Acetobacterales</taxon>
        <taxon>Acetobacteraceae</taxon>
        <taxon>Neoroseomonas</taxon>
    </lineage>
</organism>
<dbReference type="AlphaFoldDB" id="A0A917NUR6"/>
<protein>
    <recommendedName>
        <fullName evidence="1">Sulphotransferase Stf0 domain-containing protein</fullName>
    </recommendedName>
</protein>
<reference evidence="2" key="1">
    <citation type="journal article" date="2014" name="Int. J. Syst. Evol. Microbiol.">
        <title>Complete genome sequence of Corynebacterium casei LMG S-19264T (=DSM 44701T), isolated from a smear-ripened cheese.</title>
        <authorList>
            <consortium name="US DOE Joint Genome Institute (JGI-PGF)"/>
            <person name="Walter F."/>
            <person name="Albersmeier A."/>
            <person name="Kalinowski J."/>
            <person name="Ruckert C."/>
        </authorList>
    </citation>
    <scope>NUCLEOTIDE SEQUENCE</scope>
    <source>
        <strain evidence="2">CGMCC 1.3617</strain>
    </source>
</reference>
<sequence>MTALAKPRAAPANLYTPVFGEPPAPGQAGDGRVPDWDALGIAVPYVVFMTGRCGSTWLMHLLRDTSMCGTPHEFFNEGGIASWNRRIGAASVGAYVEGLARRYGSSGRFGFEIDVWRFFQLNPYLDFNRSFPSGRTVFLWMTRRDILAQAYSFATAKASGRWHVFRGTNPEGASPDAPADVAIWQEIHRLLLRERRMTAFFAAQDLRVHSIAYEDLVADRRMVLLRVLDLLGCPLDAALAAAETGEDRTERNAHAGKHTLLAGFAHRHRALLERVMAERDNFDPDTLAPLLRTSAGIVL</sequence>
<proteinExistence type="predicted"/>
<gene>
    <name evidence="2" type="ORF">GCM10011320_42120</name>
</gene>
<evidence type="ECO:0000313" key="3">
    <source>
        <dbReference type="Proteomes" id="UP000661507"/>
    </source>
</evidence>
<accession>A0A917NUR6</accession>
<dbReference type="InterPro" id="IPR027417">
    <property type="entry name" value="P-loop_NTPase"/>
</dbReference>
<dbReference type="SUPFAM" id="SSF52540">
    <property type="entry name" value="P-loop containing nucleoside triphosphate hydrolases"/>
    <property type="match status" value="1"/>
</dbReference>
<name>A0A917NUR6_9PROT</name>
<dbReference type="EMBL" id="BMKW01000011">
    <property type="protein sequence ID" value="GGJ30198.1"/>
    <property type="molecule type" value="Genomic_DNA"/>
</dbReference>
<feature type="domain" description="Sulphotransferase Stf0" evidence="1">
    <location>
        <begin position="45"/>
        <end position="89"/>
    </location>
</feature>
<evidence type="ECO:0000313" key="2">
    <source>
        <dbReference type="EMBL" id="GGJ30198.1"/>
    </source>
</evidence>
<dbReference type="Pfam" id="PF09037">
    <property type="entry name" value="Sulphotransf"/>
    <property type="match status" value="2"/>
</dbReference>
<keyword evidence="3" id="KW-1185">Reference proteome</keyword>
<dbReference type="RefSeq" id="WP_188970415.1">
    <property type="nucleotide sequence ID" value="NZ_BMKW01000011.1"/>
</dbReference>
<dbReference type="Proteomes" id="UP000661507">
    <property type="component" value="Unassembled WGS sequence"/>
</dbReference>